<dbReference type="InterPro" id="IPR015797">
    <property type="entry name" value="NUDIX_hydrolase-like_dom_sf"/>
</dbReference>
<proteinExistence type="predicted"/>
<dbReference type="PANTHER" id="PTHR43736">
    <property type="entry name" value="ADP-RIBOSE PYROPHOSPHATASE"/>
    <property type="match status" value="1"/>
</dbReference>
<sequence>MQGYNIIVVYDNNCEKLLMCKRRREPYKGLSNLVGGKIQPNEEGLDAAYRELEEETGISSKDIKLTHLMDCTYHMHNCYLEVYVGKLNKEFEVFGDENELLWSNIDEDFFNITQYAGEGNIGHIIEHVKMSRDILLR</sequence>
<evidence type="ECO:0000313" key="3">
    <source>
        <dbReference type="EMBL" id="MPM47910.1"/>
    </source>
</evidence>
<dbReference type="Gene3D" id="3.90.79.10">
    <property type="entry name" value="Nucleoside Triphosphate Pyrophosphohydrolase"/>
    <property type="match status" value="1"/>
</dbReference>
<dbReference type="CDD" id="cd02883">
    <property type="entry name" value="NUDIX_Hydrolase"/>
    <property type="match status" value="1"/>
</dbReference>
<dbReference type="AlphaFoldDB" id="A0A645A3Z5"/>
<comment type="caution">
    <text evidence="3">The sequence shown here is derived from an EMBL/GenBank/DDBJ whole genome shotgun (WGS) entry which is preliminary data.</text>
</comment>
<dbReference type="PROSITE" id="PS51462">
    <property type="entry name" value="NUDIX"/>
    <property type="match status" value="1"/>
</dbReference>
<dbReference type="PANTHER" id="PTHR43736:SF1">
    <property type="entry name" value="DIHYDRONEOPTERIN TRIPHOSPHATE DIPHOSPHATASE"/>
    <property type="match status" value="1"/>
</dbReference>
<keyword evidence="1" id="KW-0378">Hydrolase</keyword>
<accession>A0A645A3Z5</accession>
<dbReference type="EMBL" id="VSSQ01011874">
    <property type="protein sequence ID" value="MPM47910.1"/>
    <property type="molecule type" value="Genomic_DNA"/>
</dbReference>
<dbReference type="SUPFAM" id="SSF55811">
    <property type="entry name" value="Nudix"/>
    <property type="match status" value="1"/>
</dbReference>
<reference evidence="3" key="1">
    <citation type="submission" date="2019-08" db="EMBL/GenBank/DDBJ databases">
        <authorList>
            <person name="Kucharzyk K."/>
            <person name="Murdoch R.W."/>
            <person name="Higgins S."/>
            <person name="Loffler F."/>
        </authorList>
    </citation>
    <scope>NUCLEOTIDE SEQUENCE</scope>
</reference>
<evidence type="ECO:0000256" key="1">
    <source>
        <dbReference type="ARBA" id="ARBA00022801"/>
    </source>
</evidence>
<dbReference type="PROSITE" id="PS00893">
    <property type="entry name" value="NUDIX_BOX"/>
    <property type="match status" value="1"/>
</dbReference>
<dbReference type="InterPro" id="IPR020084">
    <property type="entry name" value="NUDIX_hydrolase_CS"/>
</dbReference>
<gene>
    <name evidence="3" type="ORF">SDC9_94631</name>
</gene>
<dbReference type="GO" id="GO:0016787">
    <property type="term" value="F:hydrolase activity"/>
    <property type="evidence" value="ECO:0007669"/>
    <property type="project" value="UniProtKB-KW"/>
</dbReference>
<organism evidence="3">
    <name type="scientific">bioreactor metagenome</name>
    <dbReference type="NCBI Taxonomy" id="1076179"/>
    <lineage>
        <taxon>unclassified sequences</taxon>
        <taxon>metagenomes</taxon>
        <taxon>ecological metagenomes</taxon>
    </lineage>
</organism>
<dbReference type="Pfam" id="PF00293">
    <property type="entry name" value="NUDIX"/>
    <property type="match status" value="1"/>
</dbReference>
<evidence type="ECO:0000259" key="2">
    <source>
        <dbReference type="PROSITE" id="PS51462"/>
    </source>
</evidence>
<feature type="domain" description="Nudix hydrolase" evidence="2">
    <location>
        <begin position="1"/>
        <end position="137"/>
    </location>
</feature>
<name>A0A645A3Z5_9ZZZZ</name>
<protein>
    <recommendedName>
        <fullName evidence="2">Nudix hydrolase domain-containing protein</fullName>
    </recommendedName>
</protein>
<dbReference type="InterPro" id="IPR000086">
    <property type="entry name" value="NUDIX_hydrolase_dom"/>
</dbReference>